<dbReference type="PANTHER" id="PTHR10890">
    <property type="entry name" value="CYSTEINYL-TRNA SYNTHETASE"/>
    <property type="match status" value="1"/>
</dbReference>
<gene>
    <name evidence="4" type="primary">Aats-cys</name>
    <name evidence="5" type="synonym">Aats-cys_1</name>
    <name evidence="4" type="ORF">CM83_73734</name>
    <name evidence="5" type="ORF">g.21960</name>
</gene>
<dbReference type="GO" id="GO:0005737">
    <property type="term" value="C:cytoplasm"/>
    <property type="evidence" value="ECO:0007669"/>
    <property type="project" value="TreeGrafter"/>
</dbReference>
<evidence type="ECO:0000256" key="2">
    <source>
        <dbReference type="SAM" id="Coils"/>
    </source>
</evidence>
<organism evidence="4">
    <name type="scientific">Lygus hesperus</name>
    <name type="common">Western plant bug</name>
    <dbReference type="NCBI Taxonomy" id="30085"/>
    <lineage>
        <taxon>Eukaryota</taxon>
        <taxon>Metazoa</taxon>
        <taxon>Ecdysozoa</taxon>
        <taxon>Arthropoda</taxon>
        <taxon>Hexapoda</taxon>
        <taxon>Insecta</taxon>
        <taxon>Pterygota</taxon>
        <taxon>Neoptera</taxon>
        <taxon>Paraneoptera</taxon>
        <taxon>Hemiptera</taxon>
        <taxon>Heteroptera</taxon>
        <taxon>Panheteroptera</taxon>
        <taxon>Cimicomorpha</taxon>
        <taxon>Miridae</taxon>
        <taxon>Mirini</taxon>
        <taxon>Lygus</taxon>
    </lineage>
</organism>
<feature type="region of interest" description="Disordered" evidence="3">
    <location>
        <begin position="63"/>
        <end position="84"/>
    </location>
</feature>
<dbReference type="AlphaFoldDB" id="A0A0A9ZEX5"/>
<evidence type="ECO:0000313" key="4">
    <source>
        <dbReference type="EMBL" id="JAG42476.1"/>
    </source>
</evidence>
<dbReference type="InterPro" id="IPR024909">
    <property type="entry name" value="Cys-tRNA/MSH_ligase"/>
</dbReference>
<dbReference type="InterPro" id="IPR009080">
    <property type="entry name" value="tRNAsynth_Ia_anticodon-bd"/>
</dbReference>
<reference evidence="4" key="1">
    <citation type="journal article" date="2014" name="PLoS ONE">
        <title>Transcriptome-Based Identification of ABC Transporters in the Western Tarnished Plant Bug Lygus hesperus.</title>
        <authorList>
            <person name="Hull J.J."/>
            <person name="Chaney K."/>
            <person name="Geib S.M."/>
            <person name="Fabrick J.A."/>
            <person name="Brent C.S."/>
            <person name="Walsh D."/>
            <person name="Lavine L.C."/>
        </authorList>
    </citation>
    <scope>NUCLEOTIDE SEQUENCE</scope>
</reference>
<keyword evidence="4" id="KW-0436">Ligase</keyword>
<evidence type="ECO:0000256" key="3">
    <source>
        <dbReference type="SAM" id="MobiDB-lite"/>
    </source>
</evidence>
<dbReference type="GO" id="GO:0006423">
    <property type="term" value="P:cysteinyl-tRNA aminoacylation"/>
    <property type="evidence" value="ECO:0007669"/>
    <property type="project" value="TreeGrafter"/>
</dbReference>
<evidence type="ECO:0000313" key="5">
    <source>
        <dbReference type="EMBL" id="JAQ16239.1"/>
    </source>
</evidence>
<reference evidence="5" key="3">
    <citation type="journal article" date="2016" name="Gigascience">
        <title>De novo construction of an expanded transcriptome assembly for the western tarnished plant bug, Lygus hesperus.</title>
        <authorList>
            <person name="Tassone E.E."/>
            <person name="Geib S.M."/>
            <person name="Hall B."/>
            <person name="Fabrick J.A."/>
            <person name="Brent C.S."/>
            <person name="Hull J.J."/>
        </authorList>
    </citation>
    <scope>NUCLEOTIDE SEQUENCE</scope>
</reference>
<accession>A0A0A9ZEX5</accession>
<protein>
    <recommendedName>
        <fullName evidence="1">Cysteine--tRNA ligase, cytoplasmic</fullName>
    </recommendedName>
</protein>
<name>A0A0A9ZEX5_LYGHE</name>
<proteinExistence type="predicted"/>
<dbReference type="SUPFAM" id="SSF47323">
    <property type="entry name" value="Anticodon-binding domain of a subclass of class I aminoacyl-tRNA synthetases"/>
    <property type="match status" value="1"/>
</dbReference>
<feature type="non-terminal residue" evidence="4">
    <location>
        <position position="1"/>
    </location>
</feature>
<dbReference type="PANTHER" id="PTHR10890:SF3">
    <property type="entry name" value="CYSTEINE--TRNA LIGASE, CYTOPLASMIC"/>
    <property type="match status" value="1"/>
</dbReference>
<feature type="coiled-coil region" evidence="2">
    <location>
        <begin position="160"/>
        <end position="190"/>
    </location>
</feature>
<dbReference type="EMBL" id="GBHO01001128">
    <property type="protein sequence ID" value="JAG42476.1"/>
    <property type="molecule type" value="Transcribed_RNA"/>
</dbReference>
<dbReference type="GO" id="GO:0005524">
    <property type="term" value="F:ATP binding"/>
    <property type="evidence" value="ECO:0007669"/>
    <property type="project" value="InterPro"/>
</dbReference>
<sequence length="212" mass="23527">DSNHSQRVSATLLRKVGMYITRMFRVFGVIEGNDGIGFHNTGSNTGVTGLGTDDEEITVAVENSPTSPSLPEAGTSSSSVELPASSKTSTKVVNKFDYVVDALVQFRDAIRDEAKRNDSVKATFLPLCDALRDERLIHAGVRLEDNPAGATTWKRDDPCLLRQELSARKAQQASERLRKQTNQADKLRKVIVKWEKYLVAPKDYFVSKQERA</sequence>
<evidence type="ECO:0000256" key="1">
    <source>
        <dbReference type="ARBA" id="ARBA00039362"/>
    </source>
</evidence>
<reference evidence="4" key="2">
    <citation type="submission" date="2014-07" db="EMBL/GenBank/DDBJ databases">
        <authorList>
            <person name="Hull J."/>
        </authorList>
    </citation>
    <scope>NUCLEOTIDE SEQUENCE</scope>
</reference>
<keyword evidence="2" id="KW-0175">Coiled coil</keyword>
<dbReference type="EMBL" id="GDHC01002390">
    <property type="protein sequence ID" value="JAQ16239.1"/>
    <property type="molecule type" value="Transcribed_RNA"/>
</dbReference>
<dbReference type="GO" id="GO:0004817">
    <property type="term" value="F:cysteine-tRNA ligase activity"/>
    <property type="evidence" value="ECO:0007669"/>
    <property type="project" value="TreeGrafter"/>
</dbReference>